<evidence type="ECO:0000313" key="3">
    <source>
        <dbReference type="Proteomes" id="UP001595604"/>
    </source>
</evidence>
<comment type="caution">
    <text evidence="2">The sequence shown here is derived from an EMBL/GenBank/DDBJ whole genome shotgun (WGS) entry which is preliminary data.</text>
</comment>
<dbReference type="Gene3D" id="2.30.40.10">
    <property type="entry name" value="Urease, subunit C, domain 1"/>
    <property type="match status" value="1"/>
</dbReference>
<dbReference type="Pfam" id="PF07969">
    <property type="entry name" value="Amidohydro_3"/>
    <property type="match status" value="1"/>
</dbReference>
<dbReference type="InterPro" id="IPR032466">
    <property type="entry name" value="Metal_Hydrolase"/>
</dbReference>
<dbReference type="InterPro" id="IPR050378">
    <property type="entry name" value="Metallo-dep_Hydrolases_sf"/>
</dbReference>
<proteinExistence type="predicted"/>
<reference evidence="3" key="1">
    <citation type="journal article" date="2019" name="Int. J. Syst. Evol. Microbiol.">
        <title>The Global Catalogue of Microorganisms (GCM) 10K type strain sequencing project: providing services to taxonomists for standard genome sequencing and annotation.</title>
        <authorList>
            <consortium name="The Broad Institute Genomics Platform"/>
            <consortium name="The Broad Institute Genome Sequencing Center for Infectious Disease"/>
            <person name="Wu L."/>
            <person name="Ma J."/>
        </authorList>
    </citation>
    <scope>NUCLEOTIDE SEQUENCE [LARGE SCALE GENOMIC DNA]</scope>
    <source>
        <strain evidence="3">KCTC 42984</strain>
    </source>
</reference>
<sequence length="578" mass="61177">MHDLVIRGGLVVDGSGGAPVAADVAVRDGLIFAVGEGLGPGREEIDAAGQVVTPGFVDIHTHYDGHATWSSRLAPSSQHGVTTVVTGNCGVGFAPCAPADRQRLIALMEGVEDIPEAVMSAGLPWTWESFGDYLDLLASRQFDMDVATQLPHAPLRLAVMGSRAMAREPATPDDIARMRRLAAEAIAAGALGFSSSRSLNHKASDGSITPTYGAAADELAGIALGLRDAGAGVLQIISDFDEMDAEFAILRRMAGESGRPLSFSLMQVHLAPHRWRELLDRVDQARAEGLDISGQVSGRPVGIMGGFDFSRNPFINCPTYRALMPLPAAERAGIMRRPEVRAAILAEFDAGWPEGQVGPDGRGKLFNLFERFAQVYELADGSGYEPDPAASMAARAEAAGQSAAAFTYDLLLDRGCDTVLFVPAVNFADNSIAAVREMLDHPATILGLGDGGAHCGMICDASLPTYMLTRWVGSGDWPLERAIHALTRRTAMAVGLADRGLLAPGHRADINVIDLAALALPRPQIHFDLPEQGRRIGQDPTGYAATLVAGQVTYRHGQPTGALPGRLVRGAQVPASRH</sequence>
<name>A0ABV7IV51_9SPHN</name>
<dbReference type="PANTHER" id="PTHR11647:SF1">
    <property type="entry name" value="COLLAPSIN RESPONSE MEDIATOR PROTEIN"/>
    <property type="match status" value="1"/>
</dbReference>
<gene>
    <name evidence="2" type="ORF">ACFOD9_14270</name>
</gene>
<feature type="domain" description="Amidohydrolase 3" evidence="1">
    <location>
        <begin position="43"/>
        <end position="554"/>
    </location>
</feature>
<accession>A0ABV7IV51</accession>
<dbReference type="EMBL" id="JBHRTQ010000014">
    <property type="protein sequence ID" value="MFC3175420.1"/>
    <property type="molecule type" value="Genomic_DNA"/>
</dbReference>
<dbReference type="SUPFAM" id="SSF51556">
    <property type="entry name" value="Metallo-dependent hydrolases"/>
    <property type="match status" value="1"/>
</dbReference>
<dbReference type="CDD" id="cd01297">
    <property type="entry name" value="D-aminoacylase"/>
    <property type="match status" value="1"/>
</dbReference>
<evidence type="ECO:0000259" key="1">
    <source>
        <dbReference type="Pfam" id="PF07969"/>
    </source>
</evidence>
<dbReference type="SUPFAM" id="SSF51338">
    <property type="entry name" value="Composite domain of metallo-dependent hydrolases"/>
    <property type="match status" value="1"/>
</dbReference>
<evidence type="ECO:0000313" key="2">
    <source>
        <dbReference type="EMBL" id="MFC3175420.1"/>
    </source>
</evidence>
<dbReference type="RefSeq" id="WP_379510799.1">
    <property type="nucleotide sequence ID" value="NZ_JBHRTQ010000014.1"/>
</dbReference>
<dbReference type="PANTHER" id="PTHR11647">
    <property type="entry name" value="HYDRANTOINASE/DIHYDROPYRIMIDINASE FAMILY MEMBER"/>
    <property type="match status" value="1"/>
</dbReference>
<dbReference type="InterPro" id="IPR013108">
    <property type="entry name" value="Amidohydro_3"/>
</dbReference>
<protein>
    <submittedName>
        <fullName evidence="2">Amidohydrolase family protein</fullName>
    </submittedName>
</protein>
<organism evidence="2 3">
    <name type="scientific">Novosphingobium bradum</name>
    <dbReference type="NCBI Taxonomy" id="1737444"/>
    <lineage>
        <taxon>Bacteria</taxon>
        <taxon>Pseudomonadati</taxon>
        <taxon>Pseudomonadota</taxon>
        <taxon>Alphaproteobacteria</taxon>
        <taxon>Sphingomonadales</taxon>
        <taxon>Sphingomonadaceae</taxon>
        <taxon>Novosphingobium</taxon>
    </lineage>
</organism>
<keyword evidence="3" id="KW-1185">Reference proteome</keyword>
<dbReference type="Proteomes" id="UP001595604">
    <property type="component" value="Unassembled WGS sequence"/>
</dbReference>
<dbReference type="InterPro" id="IPR011059">
    <property type="entry name" value="Metal-dep_hydrolase_composite"/>
</dbReference>
<dbReference type="Gene3D" id="3.20.20.140">
    <property type="entry name" value="Metal-dependent hydrolases"/>
    <property type="match status" value="1"/>
</dbReference>